<proteinExistence type="predicted"/>
<evidence type="ECO:0000313" key="2">
    <source>
        <dbReference type="Proteomes" id="UP000054498"/>
    </source>
</evidence>
<dbReference type="GeneID" id="25742392"/>
<name>A0A0D2JG77_9CHLO</name>
<accession>A0A0D2JG77</accession>
<dbReference type="EMBL" id="KK102183">
    <property type="protein sequence ID" value="KIY98447.1"/>
    <property type="molecule type" value="Genomic_DNA"/>
</dbReference>
<evidence type="ECO:0000313" key="1">
    <source>
        <dbReference type="EMBL" id="KIY98447.1"/>
    </source>
</evidence>
<dbReference type="RefSeq" id="XP_013897467.1">
    <property type="nucleotide sequence ID" value="XM_014042013.1"/>
</dbReference>
<dbReference type="KEGG" id="mng:MNEG_9517"/>
<dbReference type="AlphaFoldDB" id="A0A0D2JG77"/>
<gene>
    <name evidence="1" type="ORF">MNEG_9517</name>
</gene>
<reference evidence="1 2" key="1">
    <citation type="journal article" date="2013" name="BMC Genomics">
        <title>Reconstruction of the lipid metabolism for the microalga Monoraphidium neglectum from its genome sequence reveals characteristics suitable for biofuel production.</title>
        <authorList>
            <person name="Bogen C."/>
            <person name="Al-Dilaimi A."/>
            <person name="Albersmeier A."/>
            <person name="Wichmann J."/>
            <person name="Grundmann M."/>
            <person name="Rupp O."/>
            <person name="Lauersen K.J."/>
            <person name="Blifernez-Klassen O."/>
            <person name="Kalinowski J."/>
            <person name="Goesmann A."/>
            <person name="Mussgnug J.H."/>
            <person name="Kruse O."/>
        </authorList>
    </citation>
    <scope>NUCLEOTIDE SEQUENCE [LARGE SCALE GENOMIC DNA]</scope>
    <source>
        <strain evidence="1 2">SAG 48.87</strain>
    </source>
</reference>
<dbReference type="Proteomes" id="UP000054498">
    <property type="component" value="Unassembled WGS sequence"/>
</dbReference>
<sequence>MPSLCSALSECCTQQDSASLLSQRRSRSPPFHLVLPSFPLISAIPALNASDLQRLLERQVGTRQEFDSKHMYTEERLDRLEALFKEHDARLGHVCDAIIRISPDTQGVFGAGAAAATLPRTAVPESWEDEDKVVGDEFAALSTGLERVESLVQDVSRAASRASTRGQSLTGV</sequence>
<organism evidence="1 2">
    <name type="scientific">Monoraphidium neglectum</name>
    <dbReference type="NCBI Taxonomy" id="145388"/>
    <lineage>
        <taxon>Eukaryota</taxon>
        <taxon>Viridiplantae</taxon>
        <taxon>Chlorophyta</taxon>
        <taxon>core chlorophytes</taxon>
        <taxon>Chlorophyceae</taxon>
        <taxon>CS clade</taxon>
        <taxon>Sphaeropleales</taxon>
        <taxon>Selenastraceae</taxon>
        <taxon>Monoraphidium</taxon>
    </lineage>
</organism>
<protein>
    <submittedName>
        <fullName evidence="1">Uncharacterized protein</fullName>
    </submittedName>
</protein>
<keyword evidence="2" id="KW-1185">Reference proteome</keyword>